<dbReference type="EMBL" id="JFAX01000017">
    <property type="protein sequence ID" value="EXI66022.1"/>
    <property type="molecule type" value="Genomic_DNA"/>
</dbReference>
<dbReference type="Gene3D" id="2.60.120.10">
    <property type="entry name" value="Jelly Rolls"/>
    <property type="match status" value="1"/>
</dbReference>
<proteinExistence type="predicted"/>
<dbReference type="STRING" id="1454001.AW08_02761"/>
<comment type="caution">
    <text evidence="1">The sequence shown here is derived from an EMBL/GenBank/DDBJ whole genome shotgun (WGS) entry which is preliminary data.</text>
</comment>
<gene>
    <name evidence="1" type="ORF">AW08_02761</name>
</gene>
<dbReference type="CDD" id="cd06981">
    <property type="entry name" value="cupin_reut_a1446"/>
    <property type="match status" value="1"/>
</dbReference>
<sequence>MASQPDATAGNLFAGLPPTGEAEEQFVQLLQRPGLVIERIVSSGQASPPGFWYDQPRAEWVLLLQGEALLRFADEDEARRLRPGDWLDIAAHRRHRVEWTAADRLTIWLAVFHGEEGAPPRTAVGAQHS</sequence>
<dbReference type="InterPro" id="IPR014710">
    <property type="entry name" value="RmlC-like_jellyroll"/>
</dbReference>
<name>A0A011NN14_9PROT</name>
<dbReference type="SUPFAM" id="SSF51182">
    <property type="entry name" value="RmlC-like cupins"/>
    <property type="match status" value="1"/>
</dbReference>
<dbReference type="PATRIC" id="fig|1454001.3.peg.2815"/>
<protein>
    <submittedName>
        <fullName evidence="1">Nif11 domain/cupin domain protein</fullName>
    </submittedName>
</protein>
<dbReference type="InterPro" id="IPR011051">
    <property type="entry name" value="RmlC_Cupin_sf"/>
</dbReference>
<keyword evidence="2" id="KW-1185">Reference proteome</keyword>
<evidence type="ECO:0000313" key="2">
    <source>
        <dbReference type="Proteomes" id="UP000020218"/>
    </source>
</evidence>
<accession>A0A011NN14</accession>
<dbReference type="AlphaFoldDB" id="A0A011NN14"/>
<reference evidence="1" key="1">
    <citation type="submission" date="2014-02" db="EMBL/GenBank/DDBJ databases">
        <title>Expanding our view of genomic diversity in Candidatus Accumulibacter clades.</title>
        <authorList>
            <person name="Skennerton C.T."/>
            <person name="Barr J.J."/>
            <person name="Slater F.R."/>
            <person name="Bond P.L."/>
            <person name="Tyson G.W."/>
        </authorList>
    </citation>
    <scope>NUCLEOTIDE SEQUENCE [LARGE SCALE GENOMIC DNA]</scope>
</reference>
<evidence type="ECO:0000313" key="1">
    <source>
        <dbReference type="EMBL" id="EXI66022.1"/>
    </source>
</evidence>
<dbReference type="Proteomes" id="UP000020218">
    <property type="component" value="Unassembled WGS sequence"/>
</dbReference>
<organism evidence="1 2">
    <name type="scientific">Candidatus Accumulibacter adjunctus</name>
    <dbReference type="NCBI Taxonomy" id="1454001"/>
    <lineage>
        <taxon>Bacteria</taxon>
        <taxon>Pseudomonadati</taxon>
        <taxon>Pseudomonadota</taxon>
        <taxon>Betaproteobacteria</taxon>
        <taxon>Candidatus Accumulibacter</taxon>
    </lineage>
</organism>